<dbReference type="OrthoDB" id="6195578at2"/>
<organism evidence="1 2">
    <name type="scientific">Zobellella taiwanensis</name>
    <dbReference type="NCBI Taxonomy" id="347535"/>
    <lineage>
        <taxon>Bacteria</taxon>
        <taxon>Pseudomonadati</taxon>
        <taxon>Pseudomonadota</taxon>
        <taxon>Gammaproteobacteria</taxon>
        <taxon>Aeromonadales</taxon>
        <taxon>Aeromonadaceae</taxon>
        <taxon>Zobellella</taxon>
    </lineage>
</organism>
<dbReference type="Pfam" id="PF11859">
    <property type="entry name" value="DUF3379"/>
    <property type="match status" value="1"/>
</dbReference>
<gene>
    <name evidence="1" type="ORF">C7I36_00740</name>
</gene>
<sequence length="242" mass="27176">MDELEFRRRAYADPNDKSPEFIAASTASTGNRQFMDEMKDFNRKLTRALDEPVPPALPDKLMLSHLLRQPDSREGLGWRHLAIAASVAFTLGFATRFVQMSPDPGAGLPSVSRVAMHHVQMEMPFTHYIDEEVTLTTINAKLRPYGARLTDLAGVGKVYYANHCMFAGGPAAHLVIQGESDRVHVFLVPMERALQVEERFSEANLHGEVMPMSYNRLVVVSDKQEDIHRMAEKVKASLERAI</sequence>
<comment type="caution">
    <text evidence="1">The sequence shown here is derived from an EMBL/GenBank/DDBJ whole genome shotgun (WGS) entry which is preliminary data.</text>
</comment>
<evidence type="ECO:0000313" key="2">
    <source>
        <dbReference type="Proteomes" id="UP000242181"/>
    </source>
</evidence>
<dbReference type="Proteomes" id="UP000242181">
    <property type="component" value="Unassembled WGS sequence"/>
</dbReference>
<dbReference type="RefSeq" id="WP_106451835.1">
    <property type="nucleotide sequence ID" value="NZ_PXYH01000001.1"/>
</dbReference>
<dbReference type="EMBL" id="PXYH01000001">
    <property type="protein sequence ID" value="PSJ48382.1"/>
    <property type="molecule type" value="Genomic_DNA"/>
</dbReference>
<reference evidence="1 2" key="1">
    <citation type="submission" date="2018-03" db="EMBL/GenBank/DDBJ databases">
        <title>The draft genome of Zobellella taiwanensis JCM 13381.</title>
        <authorList>
            <person name="Liu L."/>
            <person name="Li L."/>
            <person name="Wang T."/>
            <person name="Zhang X."/>
            <person name="Liang L."/>
        </authorList>
    </citation>
    <scope>NUCLEOTIDE SEQUENCE [LARGE SCALE GENOMIC DNA]</scope>
    <source>
        <strain evidence="1 2">JCM 13381</strain>
    </source>
</reference>
<evidence type="ECO:0000313" key="1">
    <source>
        <dbReference type="EMBL" id="PSJ48382.1"/>
    </source>
</evidence>
<dbReference type="AlphaFoldDB" id="A0A2P7RDX9"/>
<proteinExistence type="predicted"/>
<dbReference type="InterPro" id="IPR021806">
    <property type="entry name" value="DUF3379"/>
</dbReference>
<accession>A0A2P7RDX9</accession>
<protein>
    <submittedName>
        <fullName evidence="1">DUF3379 domain-containing protein</fullName>
    </submittedName>
</protein>
<keyword evidence="2" id="KW-1185">Reference proteome</keyword>
<name>A0A2P7RDX9_9GAMM</name>